<proteinExistence type="predicted"/>
<sequence>MSHLLYSPSKVHTDDGQQGASIFNTTQSAVSLMPMIQPGSLIHLQQHDTQPAASFKCLPVLVG</sequence>
<name>A0A9P7DG31_9AGAM</name>
<evidence type="ECO:0000313" key="1">
    <source>
        <dbReference type="EMBL" id="KAG1792756.1"/>
    </source>
</evidence>
<reference evidence="1" key="1">
    <citation type="journal article" date="2020" name="New Phytol.">
        <title>Comparative genomics reveals dynamic genome evolution in host specialist ectomycorrhizal fungi.</title>
        <authorList>
            <person name="Lofgren L.A."/>
            <person name="Nguyen N.H."/>
            <person name="Vilgalys R."/>
            <person name="Ruytinx J."/>
            <person name="Liao H.L."/>
            <person name="Branco S."/>
            <person name="Kuo A."/>
            <person name="LaButti K."/>
            <person name="Lipzen A."/>
            <person name="Andreopoulos W."/>
            <person name="Pangilinan J."/>
            <person name="Riley R."/>
            <person name="Hundley H."/>
            <person name="Na H."/>
            <person name="Barry K."/>
            <person name="Grigoriev I.V."/>
            <person name="Stajich J.E."/>
            <person name="Kennedy P.G."/>
        </authorList>
    </citation>
    <scope>NUCLEOTIDE SEQUENCE</scope>
    <source>
        <strain evidence="1">S12</strain>
    </source>
</reference>
<dbReference type="RefSeq" id="XP_041159325.1">
    <property type="nucleotide sequence ID" value="XM_041297996.1"/>
</dbReference>
<dbReference type="OrthoDB" id="10366833at2759"/>
<dbReference type="Proteomes" id="UP000719766">
    <property type="component" value="Unassembled WGS sequence"/>
</dbReference>
<dbReference type="EMBL" id="JABBWE010000034">
    <property type="protein sequence ID" value="KAG1792756.1"/>
    <property type="molecule type" value="Genomic_DNA"/>
</dbReference>
<dbReference type="AlphaFoldDB" id="A0A9P7DG31"/>
<protein>
    <submittedName>
        <fullName evidence="1">Uncharacterized protein</fullName>
    </submittedName>
</protein>
<organism evidence="1 2">
    <name type="scientific">Suillus plorans</name>
    <dbReference type="NCBI Taxonomy" id="116603"/>
    <lineage>
        <taxon>Eukaryota</taxon>
        <taxon>Fungi</taxon>
        <taxon>Dikarya</taxon>
        <taxon>Basidiomycota</taxon>
        <taxon>Agaricomycotina</taxon>
        <taxon>Agaricomycetes</taxon>
        <taxon>Agaricomycetidae</taxon>
        <taxon>Boletales</taxon>
        <taxon>Suillineae</taxon>
        <taxon>Suillaceae</taxon>
        <taxon>Suillus</taxon>
    </lineage>
</organism>
<comment type="caution">
    <text evidence="1">The sequence shown here is derived from an EMBL/GenBank/DDBJ whole genome shotgun (WGS) entry which is preliminary data.</text>
</comment>
<accession>A0A9P7DG31</accession>
<gene>
    <name evidence="1" type="ORF">HD556DRAFT_1238774</name>
</gene>
<evidence type="ECO:0000313" key="2">
    <source>
        <dbReference type="Proteomes" id="UP000719766"/>
    </source>
</evidence>
<keyword evidence="2" id="KW-1185">Reference proteome</keyword>
<dbReference type="GeneID" id="64591760"/>